<evidence type="ECO:0000313" key="1">
    <source>
        <dbReference type="EMBL" id="CAG8769416.1"/>
    </source>
</evidence>
<dbReference type="EMBL" id="CAJVQB010014592">
    <property type="protein sequence ID" value="CAG8769416.1"/>
    <property type="molecule type" value="Genomic_DNA"/>
</dbReference>
<reference evidence="1 2" key="1">
    <citation type="submission" date="2021-06" db="EMBL/GenBank/DDBJ databases">
        <authorList>
            <person name="Kallberg Y."/>
            <person name="Tangrot J."/>
            <person name="Rosling A."/>
        </authorList>
    </citation>
    <scope>NUCLEOTIDE SEQUENCE [LARGE SCALE GENOMIC DNA]</scope>
    <source>
        <strain evidence="1 2">120-4 pot B 10/14</strain>
    </source>
</reference>
<organism evidence="1 2">
    <name type="scientific">Gigaspora margarita</name>
    <dbReference type="NCBI Taxonomy" id="4874"/>
    <lineage>
        <taxon>Eukaryota</taxon>
        <taxon>Fungi</taxon>
        <taxon>Fungi incertae sedis</taxon>
        <taxon>Mucoromycota</taxon>
        <taxon>Glomeromycotina</taxon>
        <taxon>Glomeromycetes</taxon>
        <taxon>Diversisporales</taxon>
        <taxon>Gigasporaceae</taxon>
        <taxon>Gigaspora</taxon>
    </lineage>
</organism>
<comment type="caution">
    <text evidence="1">The sequence shown here is derived from an EMBL/GenBank/DDBJ whole genome shotgun (WGS) entry which is preliminary data.</text>
</comment>
<accession>A0ABN7VG71</accession>
<dbReference type="Proteomes" id="UP000789901">
    <property type="component" value="Unassembled WGS sequence"/>
</dbReference>
<proteinExistence type="predicted"/>
<sequence>MVQHNEEYFKSFTTALPSPINYFYSKILKKTFTFDKRLECQDYYDTLTRCIEMELPNKQKLKLAKELGMIEHKEELISWRACDQDFLEAAAKYSVFGMESAYENNGQLSRIDTELSTNKKRTEERTCGANGQITRLDTNEEETSPNMFDIKREDSLMKLSDNKSDSYADLSESDVLDDTFENVNHPMPNINSIQDDKSDSDNNLYKRNVLNNTFKNINHPMPNINPRSYLSPD</sequence>
<gene>
    <name evidence="1" type="ORF">GMARGA_LOCUS18352</name>
</gene>
<keyword evidence="2" id="KW-1185">Reference proteome</keyword>
<name>A0ABN7VG71_GIGMA</name>
<evidence type="ECO:0000313" key="2">
    <source>
        <dbReference type="Proteomes" id="UP000789901"/>
    </source>
</evidence>
<protein>
    <submittedName>
        <fullName evidence="1">33383_t:CDS:1</fullName>
    </submittedName>
</protein>